<dbReference type="Proteomes" id="UP000239757">
    <property type="component" value="Unassembled WGS sequence"/>
</dbReference>
<feature type="domain" description="IBH1-like N-terminal" evidence="3">
    <location>
        <begin position="6"/>
        <end position="63"/>
    </location>
</feature>
<evidence type="ECO:0000256" key="2">
    <source>
        <dbReference type="ARBA" id="ARBA00023163"/>
    </source>
</evidence>
<sequence length="276" mass="31431">MHLPHSTLKQEFVKKWIMGLQRCKFSNKNMSIFERKKAIKLSADTAMASARKGLTCWSRALISTPDRSAVPTTTRRASLACKKIVKRSRRIRRTAKCGAARKRQITRMHLPHSTLKQEFVKKWIMGLQRCKFSNKNMSIFERKKAIKLSADTAMASARKGLTCWSRALISTPDRSAVPTTTRRASLACKKIVKRSRRIRRTAKCGAARKRQITRSIAQCLVWKRTQILKSLIPGGEFMNEVCLIEETLDYITSLRVQVDVMRSLASASVRASEPHN</sequence>
<dbReference type="Pfam" id="PF26576">
    <property type="entry name" value="IBH1_N"/>
    <property type="match status" value="2"/>
</dbReference>
<gene>
    <name evidence="4" type="ORF">GOBAR_AA16741</name>
</gene>
<accession>A0A2P5XKL8</accession>
<dbReference type="GO" id="GO:0006355">
    <property type="term" value="P:regulation of DNA-templated transcription"/>
    <property type="evidence" value="ECO:0007669"/>
    <property type="project" value="InterPro"/>
</dbReference>
<dbReference type="PANTHER" id="PTHR33124">
    <property type="entry name" value="TRANSCRIPTION FACTOR IBH1-LIKE 1"/>
    <property type="match status" value="1"/>
</dbReference>
<evidence type="ECO:0000259" key="3">
    <source>
        <dbReference type="Pfam" id="PF26576"/>
    </source>
</evidence>
<dbReference type="EMBL" id="KZ664674">
    <property type="protein sequence ID" value="PPS03892.1"/>
    <property type="molecule type" value="Genomic_DNA"/>
</dbReference>
<reference evidence="4 5" key="1">
    <citation type="submission" date="2015-01" db="EMBL/GenBank/DDBJ databases">
        <title>Genome of allotetraploid Gossypium barbadense reveals genomic plasticity and fiber elongation in cotton evolution.</title>
        <authorList>
            <person name="Chen X."/>
            <person name="Liu X."/>
            <person name="Zhao B."/>
            <person name="Zheng H."/>
            <person name="Hu Y."/>
            <person name="Lu G."/>
            <person name="Yang C."/>
            <person name="Chen J."/>
            <person name="Shan C."/>
            <person name="Zhang L."/>
            <person name="Zhou Y."/>
            <person name="Wang L."/>
            <person name="Guo W."/>
            <person name="Bai Y."/>
            <person name="Ruan J."/>
            <person name="Shangguan X."/>
            <person name="Mao Y."/>
            <person name="Jiang J."/>
            <person name="Zhu Y."/>
            <person name="Lei J."/>
            <person name="Kang H."/>
            <person name="Chen S."/>
            <person name="He X."/>
            <person name="Wang R."/>
            <person name="Wang Y."/>
            <person name="Chen J."/>
            <person name="Wang L."/>
            <person name="Yu S."/>
            <person name="Wang B."/>
            <person name="Wei J."/>
            <person name="Song S."/>
            <person name="Lu X."/>
            <person name="Gao Z."/>
            <person name="Gu W."/>
            <person name="Deng X."/>
            <person name="Ma D."/>
            <person name="Wang S."/>
            <person name="Liang W."/>
            <person name="Fang L."/>
            <person name="Cai C."/>
            <person name="Zhu X."/>
            <person name="Zhou B."/>
            <person name="Zhang Y."/>
            <person name="Chen Z."/>
            <person name="Xu S."/>
            <person name="Zhu R."/>
            <person name="Wang S."/>
            <person name="Zhang T."/>
            <person name="Zhao G."/>
        </authorList>
    </citation>
    <scope>NUCLEOTIDE SEQUENCE [LARGE SCALE GENOMIC DNA]</scope>
    <source>
        <strain evidence="5">cv. Xinhai21</strain>
        <tissue evidence="4">Leaf</tissue>
    </source>
</reference>
<keyword evidence="2" id="KW-0804">Transcription</keyword>
<organism evidence="4 5">
    <name type="scientific">Gossypium barbadense</name>
    <name type="common">Sea Island cotton</name>
    <name type="synonym">Hibiscus barbadensis</name>
    <dbReference type="NCBI Taxonomy" id="3634"/>
    <lineage>
        <taxon>Eukaryota</taxon>
        <taxon>Viridiplantae</taxon>
        <taxon>Streptophyta</taxon>
        <taxon>Embryophyta</taxon>
        <taxon>Tracheophyta</taxon>
        <taxon>Spermatophyta</taxon>
        <taxon>Magnoliopsida</taxon>
        <taxon>eudicotyledons</taxon>
        <taxon>Gunneridae</taxon>
        <taxon>Pentapetalae</taxon>
        <taxon>rosids</taxon>
        <taxon>malvids</taxon>
        <taxon>Malvales</taxon>
        <taxon>Malvaceae</taxon>
        <taxon>Malvoideae</taxon>
        <taxon>Gossypium</taxon>
    </lineage>
</organism>
<feature type="domain" description="IBH1-like N-terminal" evidence="3">
    <location>
        <begin position="113"/>
        <end position="170"/>
    </location>
</feature>
<protein>
    <recommendedName>
        <fullName evidence="3">IBH1-like N-terminal domain-containing protein</fullName>
    </recommendedName>
</protein>
<dbReference type="InterPro" id="IPR044660">
    <property type="entry name" value="IBH1-like"/>
</dbReference>
<dbReference type="PANTHER" id="PTHR33124:SF5">
    <property type="entry name" value="TRANSCRIPTION FACTOR IBH1-LIKE 1"/>
    <property type="match status" value="1"/>
</dbReference>
<evidence type="ECO:0000256" key="1">
    <source>
        <dbReference type="ARBA" id="ARBA00023015"/>
    </source>
</evidence>
<dbReference type="AlphaFoldDB" id="A0A2P5XKL8"/>
<evidence type="ECO:0000313" key="4">
    <source>
        <dbReference type="EMBL" id="PPS03892.1"/>
    </source>
</evidence>
<keyword evidence="1" id="KW-0805">Transcription regulation</keyword>
<dbReference type="OrthoDB" id="1922093at2759"/>
<name>A0A2P5XKL8_GOSBA</name>
<dbReference type="InterPro" id="IPR059002">
    <property type="entry name" value="IBH1_N"/>
</dbReference>
<evidence type="ECO:0000313" key="5">
    <source>
        <dbReference type="Proteomes" id="UP000239757"/>
    </source>
</evidence>
<proteinExistence type="predicted"/>